<evidence type="ECO:0000259" key="6">
    <source>
        <dbReference type="Pfam" id="PF06803"/>
    </source>
</evidence>
<dbReference type="GO" id="GO:0012505">
    <property type="term" value="C:endomembrane system"/>
    <property type="evidence" value="ECO:0007669"/>
    <property type="project" value="UniProtKB-SubCell"/>
</dbReference>
<dbReference type="OrthoDB" id="9813247at2"/>
<comment type="subcellular location">
    <subcellularLocation>
        <location evidence="1">Endomembrane system</location>
        <topology evidence="1">Multi-pass membrane protein</topology>
    </subcellularLocation>
</comment>
<keyword evidence="4" id="KW-0472">Membrane</keyword>
<dbReference type="Pfam" id="PF06803">
    <property type="entry name" value="DUF1232"/>
    <property type="match status" value="1"/>
</dbReference>
<dbReference type="Proteomes" id="UP000029843">
    <property type="component" value="Unassembled WGS sequence"/>
</dbReference>
<evidence type="ECO:0000256" key="2">
    <source>
        <dbReference type="ARBA" id="ARBA00022692"/>
    </source>
</evidence>
<organism evidence="7 8">
    <name type="scientific">Colwellia psychrerythraea</name>
    <name type="common">Vibrio psychroerythus</name>
    <dbReference type="NCBI Taxonomy" id="28229"/>
    <lineage>
        <taxon>Bacteria</taxon>
        <taxon>Pseudomonadati</taxon>
        <taxon>Pseudomonadota</taxon>
        <taxon>Gammaproteobacteria</taxon>
        <taxon>Alteromonadales</taxon>
        <taxon>Colwelliaceae</taxon>
        <taxon>Colwellia</taxon>
    </lineage>
</organism>
<feature type="compositionally biased region" description="Basic residues" evidence="5">
    <location>
        <begin position="163"/>
        <end position="174"/>
    </location>
</feature>
<evidence type="ECO:0000256" key="1">
    <source>
        <dbReference type="ARBA" id="ARBA00004127"/>
    </source>
</evidence>
<comment type="caution">
    <text evidence="7">The sequence shown here is derived from an EMBL/GenBank/DDBJ whole genome shotgun (WGS) entry which is preliminary data.</text>
</comment>
<evidence type="ECO:0000313" key="7">
    <source>
        <dbReference type="EMBL" id="KGJ94547.1"/>
    </source>
</evidence>
<name>A0A099KXG7_COLPS</name>
<dbReference type="RefSeq" id="WP_033092487.1">
    <property type="nucleotide sequence ID" value="NZ_JQED01000005.1"/>
</dbReference>
<dbReference type="EMBL" id="JQED01000005">
    <property type="protein sequence ID" value="KGJ94547.1"/>
    <property type="molecule type" value="Genomic_DNA"/>
</dbReference>
<sequence length="182" mass="21356">MAFEVKFELTESDLEHFRDVMRKAQAGAEQLSEQEILTNAKKISQNIKANVPEFVRDRIQKLETFVAMIEDDEWQIPTDERTEVLSALAYFSDPEDLVPDHIPVLGFLDDAIMIELVAEEFKDDFEAFEEFCAYRQREEGRSGDATITRDEWLESKRHELHSRMRSRRSSRRSGRSSFRSIF</sequence>
<protein>
    <recommendedName>
        <fullName evidence="6">DUF1232 domain-containing protein</fullName>
    </recommendedName>
</protein>
<keyword evidence="3" id="KW-1133">Transmembrane helix</keyword>
<evidence type="ECO:0000313" key="8">
    <source>
        <dbReference type="Proteomes" id="UP000029843"/>
    </source>
</evidence>
<dbReference type="AlphaFoldDB" id="A0A099KXG7"/>
<feature type="domain" description="DUF1232" evidence="6">
    <location>
        <begin position="83"/>
        <end position="114"/>
    </location>
</feature>
<keyword evidence="2" id="KW-0812">Transmembrane</keyword>
<accession>A0A099KXG7</accession>
<gene>
    <name evidence="7" type="ORF">ND2E_1736</name>
</gene>
<feature type="region of interest" description="Disordered" evidence="5">
    <location>
        <begin position="163"/>
        <end position="182"/>
    </location>
</feature>
<dbReference type="InterPro" id="IPR010652">
    <property type="entry name" value="DUF1232"/>
</dbReference>
<reference evidence="7 8" key="1">
    <citation type="submission" date="2014-08" db="EMBL/GenBank/DDBJ databases">
        <title>Genomic and Phenotypic Diversity of Colwellia psychrerythraea strains from Disparate Marine Basins.</title>
        <authorList>
            <person name="Techtmann S.M."/>
            <person name="Stelling S.C."/>
            <person name="Utturkar S.M."/>
            <person name="Alshibli N."/>
            <person name="Harris A."/>
            <person name="Brown S.D."/>
            <person name="Hazen T.C."/>
        </authorList>
    </citation>
    <scope>NUCLEOTIDE SEQUENCE [LARGE SCALE GENOMIC DNA]</scope>
    <source>
        <strain evidence="7 8">ND2E</strain>
    </source>
</reference>
<dbReference type="PATRIC" id="fig|28229.4.peg.747"/>
<evidence type="ECO:0000256" key="3">
    <source>
        <dbReference type="ARBA" id="ARBA00022989"/>
    </source>
</evidence>
<evidence type="ECO:0000256" key="4">
    <source>
        <dbReference type="ARBA" id="ARBA00023136"/>
    </source>
</evidence>
<proteinExistence type="predicted"/>
<evidence type="ECO:0000256" key="5">
    <source>
        <dbReference type="SAM" id="MobiDB-lite"/>
    </source>
</evidence>